<feature type="region of interest" description="Disordered" evidence="1">
    <location>
        <begin position="138"/>
        <end position="213"/>
    </location>
</feature>
<gene>
    <name evidence="2" type="ORF">ETB97_001515</name>
</gene>
<proteinExistence type="predicted"/>
<evidence type="ECO:0000313" key="2">
    <source>
        <dbReference type="EMBL" id="KAF5865939.1"/>
    </source>
</evidence>
<accession>A0A8H6AFG2</accession>
<dbReference type="Proteomes" id="UP000541154">
    <property type="component" value="Unassembled WGS sequence"/>
</dbReference>
<keyword evidence="3" id="KW-1185">Reference proteome</keyword>
<organism evidence="2 3">
    <name type="scientific">Petromyces alliaceus</name>
    <name type="common">Aspergillus alliaceus</name>
    <dbReference type="NCBI Taxonomy" id="209559"/>
    <lineage>
        <taxon>Eukaryota</taxon>
        <taxon>Fungi</taxon>
        <taxon>Dikarya</taxon>
        <taxon>Ascomycota</taxon>
        <taxon>Pezizomycotina</taxon>
        <taxon>Eurotiomycetes</taxon>
        <taxon>Eurotiomycetidae</taxon>
        <taxon>Eurotiales</taxon>
        <taxon>Aspergillaceae</taxon>
        <taxon>Aspergillus</taxon>
        <taxon>Aspergillus subgen. Circumdati</taxon>
    </lineage>
</organism>
<protein>
    <submittedName>
        <fullName evidence="2">Uncharacterized protein</fullName>
    </submittedName>
</protein>
<dbReference type="AlphaFoldDB" id="A0A8H6AFG2"/>
<reference evidence="2 3" key="1">
    <citation type="submission" date="2019-04" db="EMBL/GenBank/DDBJ databases">
        <title>Aspergillus burnettii sp. nov., novel species from soil in southeast Queensland.</title>
        <authorList>
            <person name="Gilchrist C.L.M."/>
            <person name="Pitt J.I."/>
            <person name="Lange L."/>
            <person name="Lacey H.J."/>
            <person name="Vuong D."/>
            <person name="Midgley D.J."/>
            <person name="Greenfield P."/>
            <person name="Bradbury M."/>
            <person name="Lacey E."/>
            <person name="Busk P.K."/>
            <person name="Pilgaard B."/>
            <person name="Chooi Y.H."/>
            <person name="Piggott A.M."/>
        </authorList>
    </citation>
    <scope>NUCLEOTIDE SEQUENCE [LARGE SCALE GENOMIC DNA]</scope>
    <source>
        <strain evidence="2 3">FRR 5400</strain>
    </source>
</reference>
<comment type="caution">
    <text evidence="2">The sequence shown here is derived from an EMBL/GenBank/DDBJ whole genome shotgun (WGS) entry which is preliminary data.</text>
</comment>
<sequence length="213" mass="24878">MEPILTATGDVAVLGNEESRANAPQLLSECHWTCPEAAELTRLTEKITEHFCFHHKRTFRSHGISEEERESFCTKLQEIRQIRNFAVHRVALNASTLRRYAKITLDVLRLLQRLGGEEFRNLFNDPMAEDYEASKKAECMRRHQDQQEKAKARLRKAERAEKARKQEEGAKLRKAERAEKARKLEEDAKARKAERAEKARKREEHAKSRMAER</sequence>
<name>A0A8H6AFG2_PETAA</name>
<evidence type="ECO:0000256" key="1">
    <source>
        <dbReference type="SAM" id="MobiDB-lite"/>
    </source>
</evidence>
<evidence type="ECO:0000313" key="3">
    <source>
        <dbReference type="Proteomes" id="UP000541154"/>
    </source>
</evidence>
<dbReference type="EMBL" id="SPNV01000013">
    <property type="protein sequence ID" value="KAF5865939.1"/>
    <property type="molecule type" value="Genomic_DNA"/>
</dbReference>